<name>A0ABW7SGR8_9ACTN</name>
<dbReference type="RefSeq" id="WP_396677895.1">
    <property type="nucleotide sequence ID" value="NZ_JBIRPU010000004.1"/>
</dbReference>
<proteinExistence type="predicted"/>
<gene>
    <name evidence="3" type="ORF">ACH4OY_09245</name>
</gene>
<keyword evidence="2" id="KW-0472">Membrane</keyword>
<comment type="caution">
    <text evidence="3">The sequence shown here is derived from an EMBL/GenBank/DDBJ whole genome shotgun (WGS) entry which is preliminary data.</text>
</comment>
<evidence type="ECO:0000313" key="4">
    <source>
        <dbReference type="Proteomes" id="UP001611075"/>
    </source>
</evidence>
<sequence length="351" mass="37635">MSFDLDERLAATLKAHAGADIDPAPLVAQARNRGRRLRRWRHVLTGMGTVTACAVLAGAVMVLPNSQGTDRTPRQALALLLPASPNQTGAAERPELVGTDPAVVHFTADDLVAGARYATWTAGRGTESVEFHGGTTQARFVLARTAATLAGVRQTLSSSGQPEPPTGVRVNERPGSAWFDPSPSSGRGLWFVRWQPVDGLWARLDIYADSRDEATSAASRIRFDDARRCAVPFHLQSLPAGARLLECSVNLRLNGPGVFAEGSLVAGDESGRWLTVRAQRAPTRAKDATDELTAGPYRVRRQGSTVLEMSVRPCEVEVFLKGRGNGYTEPDGLTVLGGYKPAGDIDDANTW</sequence>
<evidence type="ECO:0000256" key="2">
    <source>
        <dbReference type="SAM" id="Phobius"/>
    </source>
</evidence>
<evidence type="ECO:0000313" key="3">
    <source>
        <dbReference type="EMBL" id="MFI0792872.1"/>
    </source>
</evidence>
<accession>A0ABW7SGR8</accession>
<feature type="transmembrane region" description="Helical" evidence="2">
    <location>
        <begin position="43"/>
        <end position="63"/>
    </location>
</feature>
<feature type="region of interest" description="Disordered" evidence="1">
    <location>
        <begin position="154"/>
        <end position="178"/>
    </location>
</feature>
<keyword evidence="2" id="KW-1133">Transmembrane helix</keyword>
<keyword evidence="2" id="KW-0812">Transmembrane</keyword>
<keyword evidence="4" id="KW-1185">Reference proteome</keyword>
<organism evidence="3 4">
    <name type="scientific">Micromonospora rubida</name>
    <dbReference type="NCBI Taxonomy" id="2697657"/>
    <lineage>
        <taxon>Bacteria</taxon>
        <taxon>Bacillati</taxon>
        <taxon>Actinomycetota</taxon>
        <taxon>Actinomycetes</taxon>
        <taxon>Micromonosporales</taxon>
        <taxon>Micromonosporaceae</taxon>
        <taxon>Micromonospora</taxon>
    </lineage>
</organism>
<evidence type="ECO:0000256" key="1">
    <source>
        <dbReference type="SAM" id="MobiDB-lite"/>
    </source>
</evidence>
<dbReference type="EMBL" id="JBIRPU010000004">
    <property type="protein sequence ID" value="MFI0792872.1"/>
    <property type="molecule type" value="Genomic_DNA"/>
</dbReference>
<protein>
    <submittedName>
        <fullName evidence="3">Uncharacterized protein</fullName>
    </submittedName>
</protein>
<reference evidence="3 4" key="1">
    <citation type="submission" date="2024-10" db="EMBL/GenBank/DDBJ databases">
        <title>The Natural Products Discovery Center: Release of the First 8490 Sequenced Strains for Exploring Actinobacteria Biosynthetic Diversity.</title>
        <authorList>
            <person name="Kalkreuter E."/>
            <person name="Kautsar S.A."/>
            <person name="Yang D."/>
            <person name="Bader C.D."/>
            <person name="Teijaro C.N."/>
            <person name="Fluegel L."/>
            <person name="Davis C.M."/>
            <person name="Simpson J.R."/>
            <person name="Lauterbach L."/>
            <person name="Steele A.D."/>
            <person name="Gui C."/>
            <person name="Meng S."/>
            <person name="Li G."/>
            <person name="Viehrig K."/>
            <person name="Ye F."/>
            <person name="Su P."/>
            <person name="Kiefer A.F."/>
            <person name="Nichols A."/>
            <person name="Cepeda A.J."/>
            <person name="Yan W."/>
            <person name="Fan B."/>
            <person name="Jiang Y."/>
            <person name="Adhikari A."/>
            <person name="Zheng C.-J."/>
            <person name="Schuster L."/>
            <person name="Cowan T.M."/>
            <person name="Smanski M.J."/>
            <person name="Chevrette M.G."/>
            <person name="De Carvalho L.P.S."/>
            <person name="Shen B."/>
        </authorList>
    </citation>
    <scope>NUCLEOTIDE SEQUENCE [LARGE SCALE GENOMIC DNA]</scope>
    <source>
        <strain evidence="3 4">NPDC021253</strain>
    </source>
</reference>
<dbReference type="Proteomes" id="UP001611075">
    <property type="component" value="Unassembled WGS sequence"/>
</dbReference>